<keyword evidence="2" id="KW-1015">Disulfide bond</keyword>
<dbReference type="PROSITE" id="PS50835">
    <property type="entry name" value="IG_LIKE"/>
    <property type="match status" value="1"/>
</dbReference>
<dbReference type="PANTHER" id="PTHR47633">
    <property type="entry name" value="IMMUNOGLOBULIN"/>
    <property type="match status" value="1"/>
</dbReference>
<dbReference type="Proteomes" id="UP000230423">
    <property type="component" value="Unassembled WGS sequence"/>
</dbReference>
<evidence type="ECO:0000313" key="6">
    <source>
        <dbReference type="Proteomes" id="UP000230423"/>
    </source>
</evidence>
<dbReference type="InterPro" id="IPR007110">
    <property type="entry name" value="Ig-like_dom"/>
</dbReference>
<dbReference type="EMBL" id="KZ371225">
    <property type="protein sequence ID" value="PIO57414.1"/>
    <property type="molecule type" value="Genomic_DNA"/>
</dbReference>
<gene>
    <name evidence="5" type="ORF">TELCIR_21177</name>
</gene>
<dbReference type="AlphaFoldDB" id="A0A2G9THG2"/>
<evidence type="ECO:0000256" key="1">
    <source>
        <dbReference type="ARBA" id="ARBA00022737"/>
    </source>
</evidence>
<dbReference type="SUPFAM" id="SSF48726">
    <property type="entry name" value="Immunoglobulin"/>
    <property type="match status" value="3"/>
</dbReference>
<dbReference type="SMART" id="SM00409">
    <property type="entry name" value="IG"/>
    <property type="match status" value="3"/>
</dbReference>
<feature type="non-terminal residue" evidence="5">
    <location>
        <position position="1"/>
    </location>
</feature>
<evidence type="ECO:0000313" key="5">
    <source>
        <dbReference type="EMBL" id="PIO57414.1"/>
    </source>
</evidence>
<proteinExistence type="predicted"/>
<dbReference type="FunFam" id="2.60.40.10:FF:000107">
    <property type="entry name" value="Myosin, light chain kinase a"/>
    <property type="match status" value="1"/>
</dbReference>
<keyword evidence="3" id="KW-0393">Immunoglobulin domain</keyword>
<dbReference type="Gene3D" id="2.60.40.10">
    <property type="entry name" value="Immunoglobulins"/>
    <property type="match status" value="3"/>
</dbReference>
<dbReference type="OrthoDB" id="5969272at2759"/>
<evidence type="ECO:0000256" key="2">
    <source>
        <dbReference type="ARBA" id="ARBA00023157"/>
    </source>
</evidence>
<protein>
    <submittedName>
        <fullName evidence="5">Immunoglobulin I-set domain protein</fullName>
    </submittedName>
</protein>
<dbReference type="InterPro" id="IPR013098">
    <property type="entry name" value="Ig_I-set"/>
</dbReference>
<sequence length="287" mass="31432">VKIEGYPEPNVKWLINDKVVEESSTVKTCRFESEYSLQITEATTSSSGTVKVTAENAVGSDSSTAELKVEPSLVPPTFKTQFTSQTVKENEQLQLSVTLDNPQPSTTVKWFVEGKEMESSPDVKVTDDGNGTYHLTIEHIREDQAGAVVVRAINPVGACECSGRIIVEKGTNKPEFTKTPQNHDDVYIDEDSVKFSAIVVGTPTPKVTWYLNDKKIENSEEIKVKYDEETGKTSIRIYKPQIAQSGTVRVTAENSAGSAEAKATLKVGILTNIRIIKGSNTYKILPG</sequence>
<organism evidence="5 6">
    <name type="scientific">Teladorsagia circumcincta</name>
    <name type="common">Brown stomach worm</name>
    <name type="synonym">Ostertagia circumcincta</name>
    <dbReference type="NCBI Taxonomy" id="45464"/>
    <lineage>
        <taxon>Eukaryota</taxon>
        <taxon>Metazoa</taxon>
        <taxon>Ecdysozoa</taxon>
        <taxon>Nematoda</taxon>
        <taxon>Chromadorea</taxon>
        <taxon>Rhabditida</taxon>
        <taxon>Rhabditina</taxon>
        <taxon>Rhabditomorpha</taxon>
        <taxon>Strongyloidea</taxon>
        <taxon>Trichostrongylidae</taxon>
        <taxon>Teladorsagia</taxon>
    </lineage>
</organism>
<feature type="domain" description="Ig-like" evidence="4">
    <location>
        <begin position="76"/>
        <end position="154"/>
    </location>
</feature>
<dbReference type="Pfam" id="PF07679">
    <property type="entry name" value="I-set"/>
    <property type="match status" value="3"/>
</dbReference>
<reference evidence="5 6" key="1">
    <citation type="submission" date="2015-09" db="EMBL/GenBank/DDBJ databases">
        <title>Draft genome of the parasitic nematode Teladorsagia circumcincta isolate WARC Sus (inbred).</title>
        <authorList>
            <person name="Mitreva M."/>
        </authorList>
    </citation>
    <scope>NUCLEOTIDE SEQUENCE [LARGE SCALE GENOMIC DNA]</scope>
    <source>
        <strain evidence="5 6">S</strain>
    </source>
</reference>
<keyword evidence="1" id="KW-0677">Repeat</keyword>
<dbReference type="InterPro" id="IPR036179">
    <property type="entry name" value="Ig-like_dom_sf"/>
</dbReference>
<dbReference type="InterPro" id="IPR003599">
    <property type="entry name" value="Ig_sub"/>
</dbReference>
<evidence type="ECO:0000259" key="4">
    <source>
        <dbReference type="PROSITE" id="PS50835"/>
    </source>
</evidence>
<dbReference type="InterPro" id="IPR013783">
    <property type="entry name" value="Ig-like_fold"/>
</dbReference>
<accession>A0A2G9THG2</accession>
<name>A0A2G9THG2_TELCI</name>
<evidence type="ECO:0000256" key="3">
    <source>
        <dbReference type="ARBA" id="ARBA00023319"/>
    </source>
</evidence>
<keyword evidence="6" id="KW-1185">Reference proteome</keyword>
<dbReference type="FunFam" id="2.60.40.10:FF:000032">
    <property type="entry name" value="palladin isoform X1"/>
    <property type="match status" value="1"/>
</dbReference>